<organism evidence="3">
    <name type="scientific">uncultured Sulfurovum sp</name>
    <dbReference type="NCBI Taxonomy" id="269237"/>
    <lineage>
        <taxon>Bacteria</taxon>
        <taxon>Pseudomonadati</taxon>
        <taxon>Campylobacterota</taxon>
        <taxon>Epsilonproteobacteria</taxon>
        <taxon>Campylobacterales</taxon>
        <taxon>Sulfurovaceae</taxon>
        <taxon>Sulfurovum</taxon>
        <taxon>environmental samples</taxon>
    </lineage>
</organism>
<gene>
    <name evidence="3" type="ORF">HELGO_WM2178</name>
</gene>
<evidence type="ECO:0000256" key="1">
    <source>
        <dbReference type="SAM" id="Coils"/>
    </source>
</evidence>
<feature type="transmembrane region" description="Helical" evidence="2">
    <location>
        <begin position="6"/>
        <end position="27"/>
    </location>
</feature>
<dbReference type="EMBL" id="CACVAX010000006">
    <property type="protein sequence ID" value="CAA6802854.1"/>
    <property type="molecule type" value="Genomic_DNA"/>
</dbReference>
<feature type="coiled-coil region" evidence="1">
    <location>
        <begin position="28"/>
        <end position="70"/>
    </location>
</feature>
<protein>
    <submittedName>
        <fullName evidence="3">Uncharacterized protein</fullName>
    </submittedName>
</protein>
<dbReference type="AlphaFoldDB" id="A0A6S6SCU9"/>
<evidence type="ECO:0000313" key="3">
    <source>
        <dbReference type="EMBL" id="CAA6802854.1"/>
    </source>
</evidence>
<feature type="coiled-coil region" evidence="1">
    <location>
        <begin position="106"/>
        <end position="165"/>
    </location>
</feature>
<sequence>MVQITAYIFIAIILGYFFGWLITKILLRNQYQNKLEALNIKKSVIEEEVLKNLKDELFNYKKENKRLKKQNHKISSGYDGQKYILDEHNEVLDDFQKRLLKKDEVIEALTHKLSLSEEKEREIEKKYEEEIQAFMFERIELTKKYKELLEQYNKLKEHKGMLSKKGSWFSKN</sequence>
<keyword evidence="2" id="KW-1133">Transmembrane helix</keyword>
<keyword evidence="1" id="KW-0175">Coiled coil</keyword>
<keyword evidence="2" id="KW-0812">Transmembrane</keyword>
<proteinExistence type="predicted"/>
<accession>A0A6S6SCU9</accession>
<keyword evidence="2" id="KW-0472">Membrane</keyword>
<evidence type="ECO:0000256" key="2">
    <source>
        <dbReference type="SAM" id="Phobius"/>
    </source>
</evidence>
<name>A0A6S6SCU9_9BACT</name>
<reference evidence="3" key="1">
    <citation type="submission" date="2020-01" db="EMBL/GenBank/DDBJ databases">
        <authorList>
            <person name="Meier V. D."/>
            <person name="Meier V D."/>
        </authorList>
    </citation>
    <scope>NUCLEOTIDE SEQUENCE</scope>
    <source>
        <strain evidence="3">HLG_WM_MAG_04</strain>
    </source>
</reference>